<evidence type="ECO:0000313" key="2">
    <source>
        <dbReference type="Proteomes" id="UP000075621"/>
    </source>
</evidence>
<accession>A0ABR5VS12</accession>
<sequence length="583" mass="67126">MWDVHCKKALKSQSEIYFLESIDPTMLIEQDNFANVIIAQIYSEVEAKLNSGNNCNVNEGLKSDFYKKLKKLADALGKKEEFEGCSGIDKVLQYKSGINVERYFHDFVESAIQILGTQALALPIDDVDMALDRAYEVVDEVRRLLGCPYIIPIVSGDFSLYEQMVHVHFDEKAYREKTKNKELIAKGKNFSNNLTDAYLTKVFPNQMRLSLLPIDYISPSLFIKTASGKGDYPYREYVEALQSQFYPLCSNENILKNWPKPDSARELVQFTRTVLPHELELAQENADLSYKLWKGFINWAEHKQNGQAYANVESYLTVKNRNIEDIFNISDLFCFSPKAQIKSTHLNWADKPFLKSQLYSLGIEDKTKLIELKERRFKTTQPWKKTQDNNTWFLDNISLIEFGFNDEDRTLSSLPPLEFFHLESMVTLGEAKEASKSNDLNPSEFIIKEKAKEISSKESANKDDESTVKYNLNRLLLDVYTYGDLYSTMGNSNKYVFISRAFELILYSFLLGKNETPTNSLDNILSRRPFYSIFNIAPTKTIISGEDEDIDNITTPTVADNISNIEVLEKLIIQWRETHSAFF</sequence>
<dbReference type="Proteomes" id="UP000075621">
    <property type="component" value="Unassembled WGS sequence"/>
</dbReference>
<protein>
    <submittedName>
        <fullName evidence="1">Uncharacterized protein</fullName>
    </submittedName>
</protein>
<name>A0ABR5VS12_9GAMM</name>
<organism evidence="1 2">
    <name type="scientific">Pseudoalteromonas agarivorans</name>
    <dbReference type="NCBI Taxonomy" id="176102"/>
    <lineage>
        <taxon>Bacteria</taxon>
        <taxon>Pseudomonadati</taxon>
        <taxon>Pseudomonadota</taxon>
        <taxon>Gammaproteobacteria</taxon>
        <taxon>Alteromonadales</taxon>
        <taxon>Pseudoalteromonadaceae</taxon>
        <taxon>Pseudoalteromonas</taxon>
    </lineage>
</organism>
<dbReference type="EMBL" id="LVCM01000015">
    <property type="protein sequence ID" value="KYL33370.1"/>
    <property type="molecule type" value="Genomic_DNA"/>
</dbReference>
<evidence type="ECO:0000313" key="1">
    <source>
        <dbReference type="EMBL" id="KYL33370.1"/>
    </source>
</evidence>
<gene>
    <name evidence="1" type="ORF">A2I98_13645</name>
</gene>
<reference evidence="1 2" key="1">
    <citation type="submission" date="2016-03" db="EMBL/GenBank/DDBJ databases">
        <authorList>
            <person name="Zhang H."/>
            <person name="Liu R."/>
            <person name="Wang M."/>
            <person name="Wang H."/>
            <person name="Wang L."/>
            <person name="Song L."/>
        </authorList>
    </citation>
    <scope>NUCLEOTIDE SEQUENCE [LARGE SCALE GENOMIC DNA]</scope>
    <source>
        <strain evidence="1 2">DSM 16098</strain>
    </source>
</reference>
<comment type="caution">
    <text evidence="1">The sequence shown here is derived from an EMBL/GenBank/DDBJ whole genome shotgun (WGS) entry which is preliminary data.</text>
</comment>
<proteinExistence type="predicted"/>